<dbReference type="GO" id="GO:0036297">
    <property type="term" value="P:interstrand cross-link repair"/>
    <property type="evidence" value="ECO:0007669"/>
    <property type="project" value="TreeGrafter"/>
</dbReference>
<dbReference type="EC" id="3.6.4.13" evidence="6"/>
<dbReference type="Pfam" id="PF00270">
    <property type="entry name" value="DEAD"/>
    <property type="match status" value="1"/>
</dbReference>
<dbReference type="InterPro" id="IPR055227">
    <property type="entry name" value="HRQ1_WHD"/>
</dbReference>
<dbReference type="Pfam" id="PF09369">
    <property type="entry name" value="MZB"/>
    <property type="match status" value="1"/>
</dbReference>
<keyword evidence="6" id="KW-0378">Hydrolase</keyword>
<sequence length="868" mass="94057">MSLDQDPEFHRPLGVPRTPPVGAGAGPGASPSVTPRPDRGGPRRARRVHGVDRIVDALKADPELRDRFLHWHEAPPRPALVQDLPASLDPRLVAMLRAQGFDGLYAHQARAIELALAGEDVLVATPTASGKTLAYSLPVLQRMLETGGRARSLWLFPTKALSQDQSAALNARIEGLAATCASEGGEPLDWHSFTYDGDTPPSVRRTLRDRGNVILTNPWMLHQGILPNHGKWSELFRDLAFVVIDEVHTLSGVFGSSVANVLRRLVRLARFYGSDPKFLLSSATIPEPAAHARALIGRDVQVVDQDGSPAGRRIFGVYDPPLVNPVAGLRASALEEARRLAAHVCGPKHQTIFFCNRRTAVEVLTRYLKEGASRMGLSPDEVRGYRGGYLPNLRREIETGLRDGSVKVVVTTNALELGVDVGALDVAVLVGYPGSQASFWQRAGRVGRRAGASLCVMIARSDPVDQFLAQHPDWLFAAPKERLGVDPDNLVLLSEQLKCAAFELPFRAQDDSGGGEPTVGDFGDSPHLVDVLDYLAEEAGFLHRRGDAWYWMADAYPAQDVSLAGGEPDNVLVIDLETQKAIGEVDREGSITTVHEGAIYQVEGETWKVERFDYAGRRAYVRQTVSDYYTDAQTDTEVRVLRLEERRARVLEGTDTEDASLFRGEVHVTTLATLYKKIRFYTLENVGAEDIHLPAEELDTEAFVLTLSEETAATLELHQGSRGAAWSAVGGLLRRVAPLFLRCQPADLGLSSQVKSGHFNRPALFLYDRVQGGVGLSALLFNHARELIGAALEVVERCACLSGCPACVGPTQEAGVLGKETALAILRHLHGGAGFEPAEIGEDEVVHAPDDGETLASGGEKAAAESSG</sequence>
<dbReference type="GO" id="GO:0006289">
    <property type="term" value="P:nucleotide-excision repair"/>
    <property type="evidence" value="ECO:0007669"/>
    <property type="project" value="TreeGrafter"/>
</dbReference>
<feature type="region of interest" description="Disordered" evidence="3">
    <location>
        <begin position="1"/>
        <end position="46"/>
    </location>
</feature>
<organism evidence="6 7">
    <name type="scientific">Engelhardtia mirabilis</name>
    <dbReference type="NCBI Taxonomy" id="2528011"/>
    <lineage>
        <taxon>Bacteria</taxon>
        <taxon>Pseudomonadati</taxon>
        <taxon>Planctomycetota</taxon>
        <taxon>Planctomycetia</taxon>
        <taxon>Planctomycetia incertae sedis</taxon>
        <taxon>Engelhardtia</taxon>
    </lineage>
</organism>
<dbReference type="RefSeq" id="WP_145065200.1">
    <property type="nucleotide sequence ID" value="NZ_CP036287.1"/>
</dbReference>
<dbReference type="Pfam" id="PF22982">
    <property type="entry name" value="WHD_HRQ1"/>
    <property type="match status" value="1"/>
</dbReference>
<dbReference type="Pfam" id="PF00271">
    <property type="entry name" value="Helicase_C"/>
    <property type="match status" value="1"/>
</dbReference>
<keyword evidence="6" id="KW-0347">Helicase</keyword>
<dbReference type="CDD" id="cd18797">
    <property type="entry name" value="SF2_C_Hrq"/>
    <property type="match status" value="1"/>
</dbReference>
<feature type="domain" description="Helicase C-terminal" evidence="5">
    <location>
        <begin position="336"/>
        <end position="498"/>
    </location>
</feature>
<dbReference type="PROSITE" id="PS51194">
    <property type="entry name" value="HELICASE_CTER"/>
    <property type="match status" value="1"/>
</dbReference>
<evidence type="ECO:0000259" key="4">
    <source>
        <dbReference type="PROSITE" id="PS51192"/>
    </source>
</evidence>
<dbReference type="AlphaFoldDB" id="A0A518BJQ8"/>
<dbReference type="PANTHER" id="PTHR47957:SF3">
    <property type="entry name" value="ATP-DEPENDENT HELICASE HRQ1"/>
    <property type="match status" value="1"/>
</dbReference>
<dbReference type="EMBL" id="CP036287">
    <property type="protein sequence ID" value="QDU67219.1"/>
    <property type="molecule type" value="Genomic_DNA"/>
</dbReference>
<dbReference type="GO" id="GO:0016787">
    <property type="term" value="F:hydrolase activity"/>
    <property type="evidence" value="ECO:0007669"/>
    <property type="project" value="UniProtKB-KW"/>
</dbReference>
<dbReference type="Proteomes" id="UP000316921">
    <property type="component" value="Chromosome"/>
</dbReference>
<reference evidence="6 7" key="1">
    <citation type="submission" date="2019-02" db="EMBL/GenBank/DDBJ databases">
        <title>Deep-cultivation of Planctomycetes and their phenomic and genomic characterization uncovers novel biology.</title>
        <authorList>
            <person name="Wiegand S."/>
            <person name="Jogler M."/>
            <person name="Boedeker C."/>
            <person name="Pinto D."/>
            <person name="Vollmers J."/>
            <person name="Rivas-Marin E."/>
            <person name="Kohn T."/>
            <person name="Peeters S.H."/>
            <person name="Heuer A."/>
            <person name="Rast P."/>
            <person name="Oberbeckmann S."/>
            <person name="Bunk B."/>
            <person name="Jeske O."/>
            <person name="Meyerdierks A."/>
            <person name="Storesund J.E."/>
            <person name="Kallscheuer N."/>
            <person name="Luecker S."/>
            <person name="Lage O.M."/>
            <person name="Pohl T."/>
            <person name="Merkel B.J."/>
            <person name="Hornburger P."/>
            <person name="Mueller R.-W."/>
            <person name="Bruemmer F."/>
            <person name="Labrenz M."/>
            <person name="Spormann A.M."/>
            <person name="Op den Camp H."/>
            <person name="Overmann J."/>
            <person name="Amann R."/>
            <person name="Jetten M.S.M."/>
            <person name="Mascher T."/>
            <person name="Medema M.H."/>
            <person name="Devos D.P."/>
            <person name="Kaster A.-K."/>
            <person name="Ovreas L."/>
            <person name="Rohde M."/>
            <person name="Galperin M.Y."/>
            <person name="Jogler C."/>
        </authorList>
    </citation>
    <scope>NUCLEOTIDE SEQUENCE [LARGE SCALE GENOMIC DNA]</scope>
    <source>
        <strain evidence="6 7">Pla133</strain>
    </source>
</reference>
<feature type="compositionally biased region" description="Low complexity" evidence="3">
    <location>
        <begin position="14"/>
        <end position="35"/>
    </location>
</feature>
<keyword evidence="1" id="KW-0547">Nucleotide-binding</keyword>
<feature type="region of interest" description="Disordered" evidence="3">
    <location>
        <begin position="849"/>
        <end position="868"/>
    </location>
</feature>
<dbReference type="SMART" id="SM00490">
    <property type="entry name" value="HELICc"/>
    <property type="match status" value="1"/>
</dbReference>
<protein>
    <submittedName>
        <fullName evidence="6">ATP-dependent RNA helicase DbpA</fullName>
        <ecNumber evidence="6">3.6.4.13</ecNumber>
    </submittedName>
</protein>
<dbReference type="Gene3D" id="3.40.50.300">
    <property type="entry name" value="P-loop containing nucleotide triphosphate hydrolases"/>
    <property type="match status" value="2"/>
</dbReference>
<dbReference type="GO" id="GO:0005524">
    <property type="term" value="F:ATP binding"/>
    <property type="evidence" value="ECO:0007669"/>
    <property type="project" value="UniProtKB-KW"/>
</dbReference>
<dbReference type="SUPFAM" id="SSF52540">
    <property type="entry name" value="P-loop containing nucleoside triphosphate hydrolases"/>
    <property type="match status" value="1"/>
</dbReference>
<dbReference type="PANTHER" id="PTHR47957">
    <property type="entry name" value="ATP-DEPENDENT HELICASE HRQ1"/>
    <property type="match status" value="1"/>
</dbReference>
<dbReference type="GO" id="GO:0043138">
    <property type="term" value="F:3'-5' DNA helicase activity"/>
    <property type="evidence" value="ECO:0007669"/>
    <property type="project" value="TreeGrafter"/>
</dbReference>
<dbReference type="CDD" id="cd17923">
    <property type="entry name" value="DEXHc_Hrq1-like"/>
    <property type="match status" value="1"/>
</dbReference>
<feature type="domain" description="Helicase ATP-binding" evidence="4">
    <location>
        <begin position="112"/>
        <end position="303"/>
    </location>
</feature>
<proteinExistence type="predicted"/>
<evidence type="ECO:0000313" key="7">
    <source>
        <dbReference type="Proteomes" id="UP000316921"/>
    </source>
</evidence>
<dbReference type="GO" id="GO:0003724">
    <property type="term" value="F:RNA helicase activity"/>
    <property type="evidence" value="ECO:0007669"/>
    <property type="project" value="UniProtKB-EC"/>
</dbReference>
<keyword evidence="7" id="KW-1185">Reference proteome</keyword>
<dbReference type="InterPro" id="IPR018973">
    <property type="entry name" value="MZB"/>
</dbReference>
<dbReference type="InterPro" id="IPR027417">
    <property type="entry name" value="P-loop_NTPase"/>
</dbReference>
<dbReference type="GO" id="GO:0003676">
    <property type="term" value="F:nucleic acid binding"/>
    <property type="evidence" value="ECO:0007669"/>
    <property type="project" value="InterPro"/>
</dbReference>
<dbReference type="KEGG" id="pbap:Pla133_22970"/>
<dbReference type="SMART" id="SM00487">
    <property type="entry name" value="DEXDc"/>
    <property type="match status" value="1"/>
</dbReference>
<dbReference type="InterPro" id="IPR001650">
    <property type="entry name" value="Helicase_C-like"/>
</dbReference>
<evidence type="ECO:0000313" key="6">
    <source>
        <dbReference type="EMBL" id="QDU67219.1"/>
    </source>
</evidence>
<name>A0A518BJQ8_9BACT</name>
<accession>A0A518BJQ8</accession>
<evidence type="ECO:0000256" key="3">
    <source>
        <dbReference type="SAM" id="MobiDB-lite"/>
    </source>
</evidence>
<dbReference type="InterPro" id="IPR014001">
    <property type="entry name" value="Helicase_ATP-bd"/>
</dbReference>
<dbReference type="PROSITE" id="PS51192">
    <property type="entry name" value="HELICASE_ATP_BIND_1"/>
    <property type="match status" value="1"/>
</dbReference>
<dbReference type="InterPro" id="IPR011545">
    <property type="entry name" value="DEAD/DEAH_box_helicase_dom"/>
</dbReference>
<keyword evidence="2" id="KW-0067">ATP-binding</keyword>
<evidence type="ECO:0000256" key="1">
    <source>
        <dbReference type="ARBA" id="ARBA00022741"/>
    </source>
</evidence>
<evidence type="ECO:0000259" key="5">
    <source>
        <dbReference type="PROSITE" id="PS51194"/>
    </source>
</evidence>
<feature type="compositionally biased region" description="Low complexity" evidence="3">
    <location>
        <begin position="856"/>
        <end position="868"/>
    </location>
</feature>
<gene>
    <name evidence="6" type="primary">dbpA</name>
    <name evidence="6" type="ORF">Pla133_22970</name>
</gene>
<evidence type="ECO:0000256" key="2">
    <source>
        <dbReference type="ARBA" id="ARBA00022840"/>
    </source>
</evidence>